<gene>
    <name evidence="2" type="ORF">ACFS7Y_04915</name>
</gene>
<dbReference type="Pfam" id="PF13439">
    <property type="entry name" value="Glyco_transf_4"/>
    <property type="match status" value="1"/>
</dbReference>
<dbReference type="InterPro" id="IPR050194">
    <property type="entry name" value="Glycosyltransferase_grp1"/>
</dbReference>
<dbReference type="Gene3D" id="3.40.50.2000">
    <property type="entry name" value="Glycogen Phosphorylase B"/>
    <property type="match status" value="2"/>
</dbReference>
<keyword evidence="2" id="KW-0808">Transferase</keyword>
<accession>A0ABW6BB69</accession>
<dbReference type="PANTHER" id="PTHR45947">
    <property type="entry name" value="SULFOQUINOVOSYL TRANSFERASE SQD2"/>
    <property type="match status" value="1"/>
</dbReference>
<dbReference type="InterPro" id="IPR028098">
    <property type="entry name" value="Glyco_trans_4-like_N"/>
</dbReference>
<dbReference type="EMBL" id="JBHUPB010000004">
    <property type="protein sequence ID" value="MFD2966712.1"/>
    <property type="molecule type" value="Genomic_DNA"/>
</dbReference>
<dbReference type="Pfam" id="PF13692">
    <property type="entry name" value="Glyco_trans_1_4"/>
    <property type="match status" value="1"/>
</dbReference>
<keyword evidence="3" id="KW-1185">Reference proteome</keyword>
<evidence type="ECO:0000259" key="1">
    <source>
        <dbReference type="Pfam" id="PF13439"/>
    </source>
</evidence>
<organism evidence="2 3">
    <name type="scientific">Sphingobacterium bambusae</name>
    <dbReference type="NCBI Taxonomy" id="662858"/>
    <lineage>
        <taxon>Bacteria</taxon>
        <taxon>Pseudomonadati</taxon>
        <taxon>Bacteroidota</taxon>
        <taxon>Sphingobacteriia</taxon>
        <taxon>Sphingobacteriales</taxon>
        <taxon>Sphingobacteriaceae</taxon>
        <taxon>Sphingobacterium</taxon>
    </lineage>
</organism>
<dbReference type="GO" id="GO:0016757">
    <property type="term" value="F:glycosyltransferase activity"/>
    <property type="evidence" value="ECO:0007669"/>
    <property type="project" value="UniProtKB-KW"/>
</dbReference>
<dbReference type="CDD" id="cd03801">
    <property type="entry name" value="GT4_PimA-like"/>
    <property type="match status" value="1"/>
</dbReference>
<name>A0ABW6BB69_9SPHI</name>
<dbReference type="SUPFAM" id="SSF53756">
    <property type="entry name" value="UDP-Glycosyltransferase/glycogen phosphorylase"/>
    <property type="match status" value="1"/>
</dbReference>
<sequence length="376" mass="42998">MILHICNDFSGSTVYKNLFQELDGLGISQSVYHPTRDKYRINKNHITFKNEGSRIHYDYVLNKSIDRIWYRHKIKKIVSAIERKIDLSKIALIHAHTWYSDGGAAYILSQKYGIPYVVSIRNSDVNIFHKFLLHERAFGKKILENAKAVVTISAAYRKRILALSSLQKIKVGLNLKLDVIPNGVDPYWIMNAMPFSRRQLGTAISALYVGKFDSGKNVLSLVRAVVALNAVRAYKIVLNLVGEGGADHKKIEAFAKRYPDQIILHGKISEKEKLRELFNHADFFAMPSKGETFGLVYVEAMLCGLPVIYTEGEGIDGFYPDTIGTKVRRSSLEEVKLRLDEMVEKYQTRLIPTKELQNNHNWAKISLLYKDLYEKK</sequence>
<feature type="domain" description="Glycosyltransferase subfamily 4-like N-terminal" evidence="1">
    <location>
        <begin position="13"/>
        <end position="186"/>
    </location>
</feature>
<evidence type="ECO:0000313" key="2">
    <source>
        <dbReference type="EMBL" id="MFD2966712.1"/>
    </source>
</evidence>
<evidence type="ECO:0000313" key="3">
    <source>
        <dbReference type="Proteomes" id="UP001597525"/>
    </source>
</evidence>
<protein>
    <submittedName>
        <fullName evidence="2">Glycosyltransferase family 4 protein</fullName>
        <ecNumber evidence="2">2.4.-.-</ecNumber>
    </submittedName>
</protein>
<keyword evidence="2" id="KW-0328">Glycosyltransferase</keyword>
<comment type="caution">
    <text evidence="2">The sequence shown here is derived from an EMBL/GenBank/DDBJ whole genome shotgun (WGS) entry which is preliminary data.</text>
</comment>
<dbReference type="EC" id="2.4.-.-" evidence="2"/>
<proteinExistence type="predicted"/>
<dbReference type="RefSeq" id="WP_320182413.1">
    <property type="nucleotide sequence ID" value="NZ_CP138332.1"/>
</dbReference>
<dbReference type="PANTHER" id="PTHR45947:SF15">
    <property type="entry name" value="TEICHURONIC ACID BIOSYNTHESIS GLYCOSYLTRANSFERASE TUAC-RELATED"/>
    <property type="match status" value="1"/>
</dbReference>
<reference evidence="3" key="1">
    <citation type="journal article" date="2019" name="Int. J. Syst. Evol. Microbiol.">
        <title>The Global Catalogue of Microorganisms (GCM) 10K type strain sequencing project: providing services to taxonomists for standard genome sequencing and annotation.</title>
        <authorList>
            <consortium name="The Broad Institute Genomics Platform"/>
            <consortium name="The Broad Institute Genome Sequencing Center for Infectious Disease"/>
            <person name="Wu L."/>
            <person name="Ma J."/>
        </authorList>
    </citation>
    <scope>NUCLEOTIDE SEQUENCE [LARGE SCALE GENOMIC DNA]</scope>
    <source>
        <strain evidence="3">KCTC 22814</strain>
    </source>
</reference>
<dbReference type="Proteomes" id="UP001597525">
    <property type="component" value="Unassembled WGS sequence"/>
</dbReference>